<evidence type="ECO:0000313" key="12">
    <source>
        <dbReference type="Proteomes" id="UP000014400"/>
    </source>
</evidence>
<dbReference type="CDD" id="cd17396">
    <property type="entry name" value="MFS_YdiM_like"/>
    <property type="match status" value="1"/>
</dbReference>
<protein>
    <recommendedName>
        <fullName evidence="10">Major facilitator superfamily (MFS) profile domain-containing protein</fullName>
    </recommendedName>
</protein>
<dbReference type="STRING" id="1203554.HMPREF1476_01373"/>
<organism evidence="11 12">
    <name type="scientific">Sutterella wadsworthensis HGA0223</name>
    <dbReference type="NCBI Taxonomy" id="1203554"/>
    <lineage>
        <taxon>Bacteria</taxon>
        <taxon>Pseudomonadati</taxon>
        <taxon>Pseudomonadota</taxon>
        <taxon>Betaproteobacteria</taxon>
        <taxon>Burkholderiales</taxon>
        <taxon>Sutterellaceae</taxon>
        <taxon>Sutterella</taxon>
    </lineage>
</organism>
<dbReference type="InterPro" id="IPR051788">
    <property type="entry name" value="MFS_Transporter"/>
</dbReference>
<accession>S3BYG1</accession>
<feature type="domain" description="Major facilitator superfamily (MFS) profile" evidence="10">
    <location>
        <begin position="16"/>
        <end position="404"/>
    </location>
</feature>
<dbReference type="Pfam" id="PF07690">
    <property type="entry name" value="MFS_1"/>
    <property type="match status" value="1"/>
</dbReference>
<evidence type="ECO:0000256" key="6">
    <source>
        <dbReference type="ARBA" id="ARBA00022692"/>
    </source>
</evidence>
<evidence type="ECO:0000256" key="8">
    <source>
        <dbReference type="ARBA" id="ARBA00023136"/>
    </source>
</evidence>
<dbReference type="Proteomes" id="UP000014400">
    <property type="component" value="Unassembled WGS sequence"/>
</dbReference>
<dbReference type="FunFam" id="1.20.1250.20:FF:000135">
    <property type="entry name" value="MFS family transporter"/>
    <property type="match status" value="1"/>
</dbReference>
<proteinExistence type="inferred from homology"/>
<gene>
    <name evidence="11" type="ORF">HMPREF1476_01373</name>
</gene>
<evidence type="ECO:0000256" key="5">
    <source>
        <dbReference type="ARBA" id="ARBA00022519"/>
    </source>
</evidence>
<keyword evidence="3" id="KW-0813">Transport</keyword>
<dbReference type="AlphaFoldDB" id="S3BYG1"/>
<comment type="subcellular location">
    <subcellularLocation>
        <location evidence="1">Cell inner membrane</location>
        <topology evidence="1">Multi-pass membrane protein</topology>
    </subcellularLocation>
</comment>
<evidence type="ECO:0000256" key="7">
    <source>
        <dbReference type="ARBA" id="ARBA00022989"/>
    </source>
</evidence>
<feature type="transmembrane region" description="Helical" evidence="9">
    <location>
        <begin position="105"/>
        <end position="127"/>
    </location>
</feature>
<dbReference type="eggNOG" id="COG0477">
    <property type="taxonomic scope" value="Bacteria"/>
</dbReference>
<feature type="transmembrane region" description="Helical" evidence="9">
    <location>
        <begin position="257"/>
        <end position="275"/>
    </location>
</feature>
<comment type="caution">
    <text evidence="11">The sequence shown here is derived from an EMBL/GenBank/DDBJ whole genome shotgun (WGS) entry which is preliminary data.</text>
</comment>
<dbReference type="GO" id="GO:0005886">
    <property type="term" value="C:plasma membrane"/>
    <property type="evidence" value="ECO:0007669"/>
    <property type="project" value="UniProtKB-SubCell"/>
</dbReference>
<dbReference type="PANTHER" id="PTHR23514">
    <property type="entry name" value="BYPASS OF STOP CODON PROTEIN 6"/>
    <property type="match status" value="1"/>
</dbReference>
<dbReference type="SUPFAM" id="SSF103473">
    <property type="entry name" value="MFS general substrate transporter"/>
    <property type="match status" value="1"/>
</dbReference>
<name>S3BYG1_9BURK</name>
<keyword evidence="12" id="KW-1185">Reference proteome</keyword>
<keyword evidence="7 9" id="KW-1133">Transmembrane helix</keyword>
<dbReference type="PATRIC" id="fig|1203554.3.peg.1435"/>
<dbReference type="HOGENOM" id="CLU_045105_0_1_4"/>
<evidence type="ECO:0000313" key="11">
    <source>
        <dbReference type="EMBL" id="EPD99102.1"/>
    </source>
</evidence>
<feature type="transmembrane region" description="Helical" evidence="9">
    <location>
        <begin position="371"/>
        <end position="391"/>
    </location>
</feature>
<feature type="transmembrane region" description="Helical" evidence="9">
    <location>
        <begin position="139"/>
        <end position="161"/>
    </location>
</feature>
<keyword evidence="8 9" id="KW-0472">Membrane</keyword>
<dbReference type="GO" id="GO:0022857">
    <property type="term" value="F:transmembrane transporter activity"/>
    <property type="evidence" value="ECO:0007669"/>
    <property type="project" value="InterPro"/>
</dbReference>
<feature type="transmembrane region" description="Helical" evidence="9">
    <location>
        <begin position="82"/>
        <end position="99"/>
    </location>
</feature>
<feature type="transmembrane region" description="Helical" evidence="9">
    <location>
        <begin position="309"/>
        <end position="332"/>
    </location>
</feature>
<dbReference type="InterPro" id="IPR036259">
    <property type="entry name" value="MFS_trans_sf"/>
</dbReference>
<evidence type="ECO:0000256" key="2">
    <source>
        <dbReference type="ARBA" id="ARBA00008335"/>
    </source>
</evidence>
<evidence type="ECO:0000256" key="4">
    <source>
        <dbReference type="ARBA" id="ARBA00022475"/>
    </source>
</evidence>
<keyword evidence="5" id="KW-0997">Cell inner membrane</keyword>
<comment type="similarity">
    <text evidence="2">Belongs to the major facilitator superfamily.</text>
</comment>
<reference evidence="11 12" key="1">
    <citation type="submission" date="2013-04" db="EMBL/GenBank/DDBJ databases">
        <title>The Genome Sequence of Sutterella wadsworthensis HGA0223.</title>
        <authorList>
            <consortium name="The Broad Institute Genomics Platform"/>
            <person name="Earl A."/>
            <person name="Ward D."/>
            <person name="Feldgarden M."/>
            <person name="Gevers D."/>
            <person name="Schmidt T.M."/>
            <person name="Dover J."/>
            <person name="Dai D."/>
            <person name="Walker B."/>
            <person name="Young S."/>
            <person name="Zeng Q."/>
            <person name="Gargeya S."/>
            <person name="Fitzgerald M."/>
            <person name="Haas B."/>
            <person name="Abouelleil A."/>
            <person name="Allen A.W."/>
            <person name="Alvarado L."/>
            <person name="Arachchi H.M."/>
            <person name="Berlin A.M."/>
            <person name="Chapman S.B."/>
            <person name="Gainer-Dewar J."/>
            <person name="Goldberg J."/>
            <person name="Griggs A."/>
            <person name="Gujja S."/>
            <person name="Hansen M."/>
            <person name="Howarth C."/>
            <person name="Imamovic A."/>
            <person name="Ireland A."/>
            <person name="Larimer J."/>
            <person name="McCowan C."/>
            <person name="Murphy C."/>
            <person name="Pearson M."/>
            <person name="Poon T.W."/>
            <person name="Priest M."/>
            <person name="Roberts A."/>
            <person name="Saif S."/>
            <person name="Shea T."/>
            <person name="Sisk P."/>
            <person name="Sykes S."/>
            <person name="Wortman J."/>
            <person name="Nusbaum C."/>
            <person name="Birren B."/>
        </authorList>
    </citation>
    <scope>NUCLEOTIDE SEQUENCE [LARGE SCALE GENOMIC DNA]</scope>
    <source>
        <strain evidence="11 12">HGA0223</strain>
    </source>
</reference>
<feature type="transmembrane region" description="Helical" evidence="9">
    <location>
        <begin position="52"/>
        <end position="70"/>
    </location>
</feature>
<feature type="transmembrane region" description="Helical" evidence="9">
    <location>
        <begin position="344"/>
        <end position="365"/>
    </location>
</feature>
<feature type="transmembrane region" description="Helical" evidence="9">
    <location>
        <begin position="167"/>
        <end position="187"/>
    </location>
</feature>
<feature type="transmembrane region" description="Helical" evidence="9">
    <location>
        <begin position="282"/>
        <end position="303"/>
    </location>
</feature>
<dbReference type="Gene3D" id="1.20.1250.20">
    <property type="entry name" value="MFS general substrate transporter like domains"/>
    <property type="match status" value="2"/>
</dbReference>
<evidence type="ECO:0000259" key="10">
    <source>
        <dbReference type="PROSITE" id="PS50850"/>
    </source>
</evidence>
<dbReference type="InterPro" id="IPR011701">
    <property type="entry name" value="MFS"/>
</dbReference>
<feature type="transmembrane region" description="Helical" evidence="9">
    <location>
        <begin position="12"/>
        <end position="32"/>
    </location>
</feature>
<keyword evidence="4" id="KW-1003">Cell membrane</keyword>
<dbReference type="PANTHER" id="PTHR23514:SF3">
    <property type="entry name" value="BYPASS OF STOP CODON PROTEIN 6"/>
    <property type="match status" value="1"/>
</dbReference>
<dbReference type="RefSeq" id="WP_005432527.1">
    <property type="nucleotide sequence ID" value="NZ_KE150480.1"/>
</dbReference>
<dbReference type="InterPro" id="IPR020846">
    <property type="entry name" value="MFS_dom"/>
</dbReference>
<sequence length="415" mass="44326">MTKPNSAAGSTSFLVAAIGIYVAYFLHGASVIALAQNMSALAEKFATDSAGIAYLISGIGLGRLVTILFFGALSDKFGRRSMILLGLVLYVLFFLGIPYSPNLTVAFILAFCVGAANSAIDTGGYPAMIECFPKASSSAVILLKAMVSFGQMLYPMCVSFLMVSGLWYGWAFIVPGAILIVLSLFIIKCRFPGTSGSGAAGADVPQMRAKPKMMLEGLVAVVFGVCAFSTFYVVAVWMPRYAAAFGGMTEAESLTTISYYSIGSLVCVFAFAYLLKSKVRSVWAMTLNGLIACVASAVLYLYPSPFVCTAGAFLIGFSAAGGILQLGVAVMAEFFPDSKAKVTSVYMMMGGLANFVIPLATGYLSQISIRYVILLDFGLAVLTFLSAIYLFKRYYAVFRIPHNDLRWGERAVANK</sequence>
<evidence type="ECO:0000256" key="1">
    <source>
        <dbReference type="ARBA" id="ARBA00004429"/>
    </source>
</evidence>
<feature type="transmembrane region" description="Helical" evidence="9">
    <location>
        <begin position="217"/>
        <end position="237"/>
    </location>
</feature>
<dbReference type="PROSITE" id="PS50850">
    <property type="entry name" value="MFS"/>
    <property type="match status" value="1"/>
</dbReference>
<evidence type="ECO:0000256" key="3">
    <source>
        <dbReference type="ARBA" id="ARBA00022448"/>
    </source>
</evidence>
<keyword evidence="6 9" id="KW-0812">Transmembrane</keyword>
<evidence type="ECO:0000256" key="9">
    <source>
        <dbReference type="SAM" id="Phobius"/>
    </source>
</evidence>
<dbReference type="EMBL" id="ATCF01000018">
    <property type="protein sequence ID" value="EPD99102.1"/>
    <property type="molecule type" value="Genomic_DNA"/>
</dbReference>